<feature type="region of interest" description="Disordered" evidence="1">
    <location>
        <begin position="33"/>
        <end position="68"/>
    </location>
</feature>
<evidence type="ECO:0000256" key="1">
    <source>
        <dbReference type="SAM" id="MobiDB-lite"/>
    </source>
</evidence>
<evidence type="ECO:0000313" key="2">
    <source>
        <dbReference type="EMBL" id="OEV37402.1"/>
    </source>
</evidence>
<name>A0A1E7N9P0_KITAU</name>
<proteinExistence type="predicted"/>
<keyword evidence="3" id="KW-1185">Reference proteome</keyword>
<gene>
    <name evidence="2" type="ORF">HS99_0006400</name>
</gene>
<dbReference type="AlphaFoldDB" id="A0A1E7N9P0"/>
<dbReference type="KEGG" id="kau:B6264_29900"/>
<feature type="compositionally biased region" description="Polar residues" evidence="1">
    <location>
        <begin position="58"/>
        <end position="68"/>
    </location>
</feature>
<sequence length="68" mass="6929">MCPANRTDPALVQGLADEQGGVVGGVAGERAGGALESTRKVPATRTAQPFTRPAPCSIQPSARPSLRT</sequence>
<organism evidence="2 3">
    <name type="scientific">Kitasatospora aureofaciens</name>
    <name type="common">Streptomyces aureofaciens</name>
    <dbReference type="NCBI Taxonomy" id="1894"/>
    <lineage>
        <taxon>Bacteria</taxon>
        <taxon>Bacillati</taxon>
        <taxon>Actinomycetota</taxon>
        <taxon>Actinomycetes</taxon>
        <taxon>Kitasatosporales</taxon>
        <taxon>Streptomycetaceae</taxon>
        <taxon>Kitasatospora</taxon>
    </lineage>
</organism>
<dbReference type="EMBL" id="JPRF03000021">
    <property type="protein sequence ID" value="OEV37402.1"/>
    <property type="molecule type" value="Genomic_DNA"/>
</dbReference>
<evidence type="ECO:0000313" key="3">
    <source>
        <dbReference type="Proteomes" id="UP000037395"/>
    </source>
</evidence>
<comment type="caution">
    <text evidence="2">The sequence shown here is derived from an EMBL/GenBank/DDBJ whole genome shotgun (WGS) entry which is preliminary data.</text>
</comment>
<dbReference type="Proteomes" id="UP000037395">
    <property type="component" value="Unassembled WGS sequence"/>
</dbReference>
<accession>A0A1E7N9P0</accession>
<protein>
    <submittedName>
        <fullName evidence="2">Uncharacterized protein</fullName>
    </submittedName>
</protein>
<reference evidence="2" key="1">
    <citation type="submission" date="2016-08" db="EMBL/GenBank/DDBJ databases">
        <title>Sequencing, Assembly and Comparative Genomics of S. aureofaciens ATCC 10762.</title>
        <authorList>
            <person name="Gradnigo J.S."/>
            <person name="Johnson N."/>
            <person name="Somerville G.A."/>
        </authorList>
    </citation>
    <scope>NUCLEOTIDE SEQUENCE [LARGE SCALE GENOMIC DNA]</scope>
    <source>
        <strain evidence="2">ATCC 10762</strain>
    </source>
</reference>